<evidence type="ECO:0000256" key="1">
    <source>
        <dbReference type="ARBA" id="ARBA00004370"/>
    </source>
</evidence>
<dbReference type="AlphaFoldDB" id="A0AAV4FG21"/>
<feature type="transmembrane region" description="Helical" evidence="5">
    <location>
        <begin position="114"/>
        <end position="138"/>
    </location>
</feature>
<evidence type="ECO:0000256" key="4">
    <source>
        <dbReference type="ARBA" id="ARBA00023136"/>
    </source>
</evidence>
<keyword evidence="8" id="KW-1185">Reference proteome</keyword>
<dbReference type="PROSITE" id="PS50262">
    <property type="entry name" value="G_PROTEIN_RECEP_F1_2"/>
    <property type="match status" value="1"/>
</dbReference>
<dbReference type="GO" id="GO:0008528">
    <property type="term" value="F:G protein-coupled peptide receptor activity"/>
    <property type="evidence" value="ECO:0007669"/>
    <property type="project" value="InterPro"/>
</dbReference>
<dbReference type="Gene3D" id="1.20.1070.10">
    <property type="entry name" value="Rhodopsin 7-helix transmembrane proteins"/>
    <property type="match status" value="1"/>
</dbReference>
<dbReference type="PANTHER" id="PTHR46641">
    <property type="entry name" value="FMRFAMIDE RECEPTOR-RELATED"/>
    <property type="match status" value="1"/>
</dbReference>
<feature type="transmembrane region" description="Helical" evidence="5">
    <location>
        <begin position="150"/>
        <end position="169"/>
    </location>
</feature>
<dbReference type="PANTHER" id="PTHR46641:SF18">
    <property type="entry name" value="G-PROTEIN COUPLED RECEPTORS FAMILY 1 PROFILE DOMAIN-CONTAINING PROTEIN"/>
    <property type="match status" value="1"/>
</dbReference>
<keyword evidence="3 5" id="KW-1133">Transmembrane helix</keyword>
<dbReference type="InterPro" id="IPR000276">
    <property type="entry name" value="GPCR_Rhodpsn"/>
</dbReference>
<comment type="subcellular location">
    <subcellularLocation>
        <location evidence="1">Membrane</location>
    </subcellularLocation>
</comment>
<dbReference type="InterPro" id="IPR017452">
    <property type="entry name" value="GPCR_Rhodpsn_7TM"/>
</dbReference>
<feature type="transmembrane region" description="Helical" evidence="5">
    <location>
        <begin position="272"/>
        <end position="289"/>
    </location>
</feature>
<gene>
    <name evidence="7" type="ORF">ElyMa_005702700</name>
</gene>
<keyword evidence="2 5" id="KW-0812">Transmembrane</keyword>
<feature type="transmembrane region" description="Helical" evidence="5">
    <location>
        <begin position="205"/>
        <end position="229"/>
    </location>
</feature>
<dbReference type="EMBL" id="BMAT01011409">
    <property type="protein sequence ID" value="GFR72338.1"/>
    <property type="molecule type" value="Genomic_DNA"/>
</dbReference>
<proteinExistence type="predicted"/>
<keyword evidence="7" id="KW-0675">Receptor</keyword>
<evidence type="ECO:0000313" key="7">
    <source>
        <dbReference type="EMBL" id="GFR72338.1"/>
    </source>
</evidence>
<dbReference type="Pfam" id="PF10324">
    <property type="entry name" value="7TM_GPCR_Srw"/>
    <property type="match status" value="1"/>
</dbReference>
<evidence type="ECO:0000256" key="5">
    <source>
        <dbReference type="SAM" id="Phobius"/>
    </source>
</evidence>
<feature type="transmembrane region" description="Helical" evidence="5">
    <location>
        <begin position="32"/>
        <end position="56"/>
    </location>
</feature>
<evidence type="ECO:0000313" key="8">
    <source>
        <dbReference type="Proteomes" id="UP000762676"/>
    </source>
</evidence>
<protein>
    <submittedName>
        <fullName evidence="7">Alpha-1A adrenergic receptor</fullName>
    </submittedName>
</protein>
<dbReference type="SUPFAM" id="SSF81321">
    <property type="entry name" value="Family A G protein-coupled receptor-like"/>
    <property type="match status" value="1"/>
</dbReference>
<feature type="transmembrane region" description="Helical" evidence="5">
    <location>
        <begin position="68"/>
        <end position="94"/>
    </location>
</feature>
<dbReference type="Proteomes" id="UP000762676">
    <property type="component" value="Unassembled WGS sequence"/>
</dbReference>
<name>A0AAV4FG21_9GAST</name>
<feature type="domain" description="G-protein coupled receptors family 1 profile" evidence="6">
    <location>
        <begin position="47"/>
        <end position="332"/>
    </location>
</feature>
<dbReference type="GO" id="GO:0016020">
    <property type="term" value="C:membrane"/>
    <property type="evidence" value="ECO:0007669"/>
    <property type="project" value="UniProtKB-SubCell"/>
</dbReference>
<organism evidence="7 8">
    <name type="scientific">Elysia marginata</name>
    <dbReference type="NCBI Taxonomy" id="1093978"/>
    <lineage>
        <taxon>Eukaryota</taxon>
        <taxon>Metazoa</taxon>
        <taxon>Spiralia</taxon>
        <taxon>Lophotrochozoa</taxon>
        <taxon>Mollusca</taxon>
        <taxon>Gastropoda</taxon>
        <taxon>Heterobranchia</taxon>
        <taxon>Euthyneura</taxon>
        <taxon>Panpulmonata</taxon>
        <taxon>Sacoglossa</taxon>
        <taxon>Placobranchoidea</taxon>
        <taxon>Plakobranchidae</taxon>
        <taxon>Elysia</taxon>
    </lineage>
</organism>
<dbReference type="PRINTS" id="PR00237">
    <property type="entry name" value="GPCRRHODOPSN"/>
</dbReference>
<feature type="transmembrane region" description="Helical" evidence="5">
    <location>
        <begin position="309"/>
        <end position="333"/>
    </location>
</feature>
<sequence length="352" mass="38945">MLDCKNCSDHHTSEVLALGEIPENVYNLSLTVLVSLGLFVNIFGVTGNVLIIIVYSRMGFSDSTNISLVALAIADLGSILPSIYGCFMVLAAIYEQLPLSMQILRLVSSWPHIALTRVTACITCFISLERCLCVMMPLKVKSIITARRTVYILVLIYLIIIPPVSMMYFKWSVGWKFFAARNETLIGLVVSRDDTLINSVIKSGGTYYCTFLPLATGTFVTVCTIYLTVSLRRSKRWRDTITASSVPDASKTEKGKSGAPATVSKEERTVKIVIAVAITFVVSMLPLIGTNITKHIEAEYSSLGRYSMVYNVVGAVSDLLENINASINLIIYYKMSSKFREHLLIFLNKGKN</sequence>
<evidence type="ECO:0000256" key="3">
    <source>
        <dbReference type="ARBA" id="ARBA00022989"/>
    </source>
</evidence>
<evidence type="ECO:0000256" key="2">
    <source>
        <dbReference type="ARBA" id="ARBA00022692"/>
    </source>
</evidence>
<accession>A0AAV4FG21</accession>
<comment type="caution">
    <text evidence="7">The sequence shown here is derived from an EMBL/GenBank/DDBJ whole genome shotgun (WGS) entry which is preliminary data.</text>
</comment>
<dbReference type="InterPro" id="IPR019427">
    <property type="entry name" value="7TM_GPCR_serpentine_rcpt_Srw"/>
</dbReference>
<evidence type="ECO:0000259" key="6">
    <source>
        <dbReference type="PROSITE" id="PS50262"/>
    </source>
</evidence>
<keyword evidence="4 5" id="KW-0472">Membrane</keyword>
<dbReference type="InterPro" id="IPR052954">
    <property type="entry name" value="GPCR-Ligand_Int"/>
</dbReference>
<reference evidence="7 8" key="1">
    <citation type="journal article" date="2021" name="Elife">
        <title>Chloroplast acquisition without the gene transfer in kleptoplastic sea slugs, Plakobranchus ocellatus.</title>
        <authorList>
            <person name="Maeda T."/>
            <person name="Takahashi S."/>
            <person name="Yoshida T."/>
            <person name="Shimamura S."/>
            <person name="Takaki Y."/>
            <person name="Nagai Y."/>
            <person name="Toyoda A."/>
            <person name="Suzuki Y."/>
            <person name="Arimoto A."/>
            <person name="Ishii H."/>
            <person name="Satoh N."/>
            <person name="Nishiyama T."/>
            <person name="Hasebe M."/>
            <person name="Maruyama T."/>
            <person name="Minagawa J."/>
            <person name="Obokata J."/>
            <person name="Shigenobu S."/>
        </authorList>
    </citation>
    <scope>NUCLEOTIDE SEQUENCE [LARGE SCALE GENOMIC DNA]</scope>
</reference>